<sequence length="384" mass="42501">MKLIRLAVRNILCFEVASQRHLTTTAIMKRYQRRNKSQSLNNDPFSLHNVVKGIEKFAPLSLAESWDNVGLLVEPPSLKQVKRVLLTNDLSESVLAEALDIGVQLIIAYHPLIFRPIKSVRTEDWKEAIVGNLLEKKIALYSPHTAWDCVEGGVNDWLAEAFGKDSSVEPLKKHDDGANMKIVSALFDSSESAEKAMSDINAALTCSIHTFQEKNGKVWLKIYVDNEYLCLPHLHSATKVELNQHKKISSRINAGLGRKVLLKESITLQTAVSLVKSHLGLPDVAVATVPGEKYESTVVKTIAICAGSGGSVLNGVDADLYLTGEMSHHEVLDIVHKGTHVILTRHSNSERGFLHVAAKHHLKRLLPEVEFIVSSVDKDPLETK</sequence>
<dbReference type="FunFam" id="3.40.1390.30:FF:000001">
    <property type="entry name" value="GTP cyclohydrolase 1 type 2"/>
    <property type="match status" value="1"/>
</dbReference>
<gene>
    <name evidence="5" type="primary">LOC113202561</name>
</gene>
<comment type="similarity">
    <text evidence="1">Belongs to the GTP cyclohydrolase I type 2/NIF3 family.</text>
</comment>
<feature type="binding site" evidence="3">
    <location>
        <position position="110"/>
    </location>
    <ligand>
        <name>a divalent metal cation</name>
        <dbReference type="ChEBI" id="CHEBI:60240"/>
        <label>1</label>
    </ligand>
</feature>
<dbReference type="GeneID" id="113202561"/>
<dbReference type="RefSeq" id="XP_026272635.1">
    <property type="nucleotide sequence ID" value="XM_026416850.2"/>
</dbReference>
<dbReference type="OrthoDB" id="3345469at2759"/>
<evidence type="ECO:0000256" key="3">
    <source>
        <dbReference type="PIRSR" id="PIRSR602678-1"/>
    </source>
</evidence>
<dbReference type="PIRSF" id="PIRSF037489">
    <property type="entry name" value="UCP037489_NIF3_YqfO"/>
    <property type="match status" value="1"/>
</dbReference>
<dbReference type="Gene3D" id="3.40.1390.30">
    <property type="entry name" value="NIF3 (NGG1p interacting factor 3)-like"/>
    <property type="match status" value="2"/>
</dbReference>
<dbReference type="InterPro" id="IPR036069">
    <property type="entry name" value="DUF34/NIF3_sf"/>
</dbReference>
<evidence type="ECO:0000256" key="1">
    <source>
        <dbReference type="ARBA" id="ARBA00006964"/>
    </source>
</evidence>
<keyword evidence="4" id="KW-1185">Reference proteome</keyword>
<dbReference type="SUPFAM" id="SSF102705">
    <property type="entry name" value="NIF3 (NGG1p interacting factor 3)-like"/>
    <property type="match status" value="1"/>
</dbReference>
<keyword evidence="3" id="KW-0479">Metal-binding</keyword>
<dbReference type="PANTHER" id="PTHR13799:SF13">
    <property type="entry name" value="NIF3-LIKE PROTEIN 1"/>
    <property type="match status" value="1"/>
</dbReference>
<dbReference type="NCBIfam" id="TIGR00486">
    <property type="entry name" value="YbgI_SA1388"/>
    <property type="match status" value="1"/>
</dbReference>
<evidence type="ECO:0000313" key="4">
    <source>
        <dbReference type="Proteomes" id="UP000504606"/>
    </source>
</evidence>
<name>A0A6J1S0A3_FRAOC</name>
<dbReference type="PANTHER" id="PTHR13799">
    <property type="entry name" value="NGG1 INTERACTING FACTOR 3"/>
    <property type="match status" value="1"/>
</dbReference>
<dbReference type="GO" id="GO:0046872">
    <property type="term" value="F:metal ion binding"/>
    <property type="evidence" value="ECO:0007669"/>
    <property type="project" value="UniProtKB-KW"/>
</dbReference>
<dbReference type="GO" id="GO:0005739">
    <property type="term" value="C:mitochondrion"/>
    <property type="evidence" value="ECO:0007669"/>
    <property type="project" value="TreeGrafter"/>
</dbReference>
<evidence type="ECO:0000313" key="5">
    <source>
        <dbReference type="RefSeq" id="XP_026272635.1"/>
    </source>
</evidence>
<protein>
    <recommendedName>
        <fullName evidence="2">NIF3-like protein 1</fullName>
    </recommendedName>
</protein>
<dbReference type="InterPro" id="IPR017221">
    <property type="entry name" value="DUF34/NIF3_bac"/>
</dbReference>
<dbReference type="InterPro" id="IPR002678">
    <property type="entry name" value="DUF34/NIF3"/>
</dbReference>
<accession>A0A6J1S0A3</accession>
<feature type="binding site" evidence="3">
    <location>
        <position position="148"/>
    </location>
    <ligand>
        <name>a divalent metal cation</name>
        <dbReference type="ChEBI" id="CHEBI:60240"/>
        <label>1</label>
    </ligand>
</feature>
<organism evidence="4 5">
    <name type="scientific">Frankliniella occidentalis</name>
    <name type="common">Western flower thrips</name>
    <name type="synonym">Euthrips occidentalis</name>
    <dbReference type="NCBI Taxonomy" id="133901"/>
    <lineage>
        <taxon>Eukaryota</taxon>
        <taxon>Metazoa</taxon>
        <taxon>Ecdysozoa</taxon>
        <taxon>Arthropoda</taxon>
        <taxon>Hexapoda</taxon>
        <taxon>Insecta</taxon>
        <taxon>Pterygota</taxon>
        <taxon>Neoptera</taxon>
        <taxon>Paraneoptera</taxon>
        <taxon>Thysanoptera</taxon>
        <taxon>Terebrantia</taxon>
        <taxon>Thripoidea</taxon>
        <taxon>Thripidae</taxon>
        <taxon>Frankliniella</taxon>
    </lineage>
</organism>
<reference evidence="5" key="1">
    <citation type="submission" date="2025-08" db="UniProtKB">
        <authorList>
            <consortium name="RefSeq"/>
        </authorList>
    </citation>
    <scope>IDENTIFICATION</scope>
    <source>
        <tissue evidence="5">Whole organism</tissue>
    </source>
</reference>
<feature type="binding site" evidence="3">
    <location>
        <position position="346"/>
    </location>
    <ligand>
        <name>a divalent metal cation</name>
        <dbReference type="ChEBI" id="CHEBI:60240"/>
        <label>1</label>
    </ligand>
</feature>
<proteinExistence type="inferred from homology"/>
<dbReference type="Proteomes" id="UP000504606">
    <property type="component" value="Unplaced"/>
</dbReference>
<evidence type="ECO:0000256" key="2">
    <source>
        <dbReference type="ARBA" id="ARBA00019069"/>
    </source>
</evidence>
<dbReference type="Pfam" id="PF01784">
    <property type="entry name" value="DUF34_NIF3"/>
    <property type="match status" value="1"/>
</dbReference>
<dbReference type="KEGG" id="foc:113202561"/>
<feature type="binding site" evidence="3">
    <location>
        <position position="350"/>
    </location>
    <ligand>
        <name>a divalent metal cation</name>
        <dbReference type="ChEBI" id="CHEBI:60240"/>
        <label>1</label>
    </ligand>
</feature>
<dbReference type="AlphaFoldDB" id="A0A6J1S0A3"/>